<keyword evidence="3 6" id="KW-0547">Nucleotide-binding</keyword>
<dbReference type="InterPro" id="IPR001245">
    <property type="entry name" value="Ser-Thr/Tyr_kinase_cat_dom"/>
</dbReference>
<dbReference type="SMART" id="SM00220">
    <property type="entry name" value="S_TKc"/>
    <property type="match status" value="1"/>
</dbReference>
<evidence type="ECO:0000259" key="7">
    <source>
        <dbReference type="PROSITE" id="PS50011"/>
    </source>
</evidence>
<dbReference type="Pfam" id="PF07714">
    <property type="entry name" value="PK_Tyr_Ser-Thr"/>
    <property type="match status" value="1"/>
</dbReference>
<dbReference type="InterPro" id="IPR000719">
    <property type="entry name" value="Prot_kinase_dom"/>
</dbReference>
<name>A0ABP0TD37_9BRYO</name>
<dbReference type="PROSITE" id="PS00108">
    <property type="entry name" value="PROTEIN_KINASE_ST"/>
    <property type="match status" value="1"/>
</dbReference>
<evidence type="ECO:0000256" key="2">
    <source>
        <dbReference type="ARBA" id="ARBA00022679"/>
    </source>
</evidence>
<feature type="domain" description="PPM-type phosphatase" evidence="8">
    <location>
        <begin position="519"/>
        <end position="763"/>
    </location>
</feature>
<evidence type="ECO:0000313" key="10">
    <source>
        <dbReference type="Proteomes" id="UP001497512"/>
    </source>
</evidence>
<dbReference type="SMART" id="SM00332">
    <property type="entry name" value="PP2Cc"/>
    <property type="match status" value="1"/>
</dbReference>
<dbReference type="InterPro" id="IPR001932">
    <property type="entry name" value="PPM-type_phosphatase-like_dom"/>
</dbReference>
<dbReference type="PROSITE" id="PS50011">
    <property type="entry name" value="PROTEIN_KINASE_DOM"/>
    <property type="match status" value="1"/>
</dbReference>
<feature type="binding site" evidence="6">
    <location>
        <position position="214"/>
    </location>
    <ligand>
        <name>ATP</name>
        <dbReference type="ChEBI" id="CHEBI:30616"/>
    </ligand>
</feature>
<dbReference type="SUPFAM" id="SSF81606">
    <property type="entry name" value="PP2C-like"/>
    <property type="match status" value="1"/>
</dbReference>
<organism evidence="9 10">
    <name type="scientific">Sphagnum troendelagicum</name>
    <dbReference type="NCBI Taxonomy" id="128251"/>
    <lineage>
        <taxon>Eukaryota</taxon>
        <taxon>Viridiplantae</taxon>
        <taxon>Streptophyta</taxon>
        <taxon>Embryophyta</taxon>
        <taxon>Bryophyta</taxon>
        <taxon>Sphagnophytina</taxon>
        <taxon>Sphagnopsida</taxon>
        <taxon>Sphagnales</taxon>
        <taxon>Sphagnaceae</taxon>
        <taxon>Sphagnum</taxon>
    </lineage>
</organism>
<evidence type="ECO:0008006" key="11">
    <source>
        <dbReference type="Google" id="ProtNLM"/>
    </source>
</evidence>
<dbReference type="Gene3D" id="3.60.40.10">
    <property type="entry name" value="PPM-type phosphatase domain"/>
    <property type="match status" value="1"/>
</dbReference>
<dbReference type="InterPro" id="IPR036457">
    <property type="entry name" value="PPM-type-like_dom_sf"/>
</dbReference>
<dbReference type="PROSITE" id="PS51746">
    <property type="entry name" value="PPM_2"/>
    <property type="match status" value="1"/>
</dbReference>
<dbReference type="EMBL" id="OZ019902">
    <property type="protein sequence ID" value="CAK9193529.1"/>
    <property type="molecule type" value="Genomic_DNA"/>
</dbReference>
<keyword evidence="2" id="KW-0808">Transferase</keyword>
<dbReference type="SUPFAM" id="SSF56112">
    <property type="entry name" value="Protein kinase-like (PK-like)"/>
    <property type="match status" value="1"/>
</dbReference>
<sequence>METVALLMECKDVARTLQLRSEQVKFNKSLCTLLATTYSRSLNGAVYIRDLSACETTVTELRRILSCGEMLVAQWSDKNWWKSLISSSDSSSIQKKLFLHLDEFLFCVKVLMLNCNDVVAPYSSDLLTKDVEAASLFDLEILLRTLEMYRTSLPRGDESKLVDHVLDKIRATSPGRVHLLSIEYDDVKREQILGQGSFGAVFKCEYLGLPAAAKVFVVSNRTLVSEVKKEADLLARLRHPNVIQFVGYVVKGSEHVIVSELMSMDLRTYLDENVHEDQSRPPLPLLLAVDIMLQVAEAMKYLHESMVMHRDLKANNVLINIVETQDSRLSSSLQVKITDFGLSKLNLNNSRFTTRQVGATPWRAPEVFEDEENTEKYTNAADVYSFALVFFEVLTGEVPFANIPRSQVLLSIRREERPTLQSEEYCPAHLSAIIKTCWATRAEDRPKFSEICQKLVEVKGRIMLQSYPNPSPYKPQKCINDSGYTGSIIAIGNTEKWFQGSGRIANISGWGFSEFPSCRFGYSSLTGKGDYMHVFHEISELDRQDIRLFTVVEGHGYRRAAYYIARHLFDNLLKHPKLFDDTKLAIVETYMQTDQDYLREEDDPQSIVGSTACTAVLVGKHLLIANVGDSRAVISRGGNAVTLSWDHKPTQTDEQKRIVDKGCILIWDGTWQVPGGGVSRAFGDQLLKQYVVAEPDIQEVTIEEGVDFLVLASAGLWDVVSNQDAVSIVLEYISDVEEAANRLIEEACHRGSVKNITCVIFGAFCQVTASCQLLFRVFGLGLYRVQDCNFLITVEQPAAVFMG</sequence>
<evidence type="ECO:0000256" key="5">
    <source>
        <dbReference type="ARBA" id="ARBA00022840"/>
    </source>
</evidence>
<dbReference type="InterPro" id="IPR051681">
    <property type="entry name" value="Ser/Thr_Kinases-Pseudokinases"/>
</dbReference>
<evidence type="ECO:0000259" key="8">
    <source>
        <dbReference type="PROSITE" id="PS51746"/>
    </source>
</evidence>
<evidence type="ECO:0000256" key="3">
    <source>
        <dbReference type="ARBA" id="ARBA00022741"/>
    </source>
</evidence>
<dbReference type="InterPro" id="IPR011009">
    <property type="entry name" value="Kinase-like_dom_sf"/>
</dbReference>
<protein>
    <recommendedName>
        <fullName evidence="11">Protein-serine/threonine phosphatase</fullName>
    </recommendedName>
</protein>
<feature type="domain" description="Protein kinase" evidence="7">
    <location>
        <begin position="187"/>
        <end position="464"/>
    </location>
</feature>
<keyword evidence="1" id="KW-0723">Serine/threonine-protein kinase</keyword>
<dbReference type="Pfam" id="PF00481">
    <property type="entry name" value="PP2C"/>
    <property type="match status" value="1"/>
</dbReference>
<proteinExistence type="predicted"/>
<reference evidence="9" key="1">
    <citation type="submission" date="2024-02" db="EMBL/GenBank/DDBJ databases">
        <authorList>
            <consortium name="ELIXIR-Norway"/>
            <consortium name="Elixir Norway"/>
        </authorList>
    </citation>
    <scope>NUCLEOTIDE SEQUENCE</scope>
</reference>
<accession>A0ABP0TD37</accession>
<keyword evidence="10" id="KW-1185">Reference proteome</keyword>
<gene>
    <name evidence="9" type="ORF">CSSPTR1EN2_LOCUS2070</name>
</gene>
<dbReference type="Proteomes" id="UP001497512">
    <property type="component" value="Chromosome 10"/>
</dbReference>
<dbReference type="CDD" id="cd00143">
    <property type="entry name" value="PP2Cc"/>
    <property type="match status" value="1"/>
</dbReference>
<dbReference type="InterPro" id="IPR008271">
    <property type="entry name" value="Ser/Thr_kinase_AS"/>
</dbReference>
<keyword evidence="5 6" id="KW-0067">ATP-binding</keyword>
<evidence type="ECO:0000256" key="4">
    <source>
        <dbReference type="ARBA" id="ARBA00022777"/>
    </source>
</evidence>
<dbReference type="Gene3D" id="1.10.510.10">
    <property type="entry name" value="Transferase(Phosphotransferase) domain 1"/>
    <property type="match status" value="1"/>
</dbReference>
<evidence type="ECO:0000256" key="6">
    <source>
        <dbReference type="PROSITE-ProRule" id="PRU10141"/>
    </source>
</evidence>
<evidence type="ECO:0000256" key="1">
    <source>
        <dbReference type="ARBA" id="ARBA00022527"/>
    </source>
</evidence>
<dbReference type="CDD" id="cd13999">
    <property type="entry name" value="STKc_MAP3K-like"/>
    <property type="match status" value="1"/>
</dbReference>
<evidence type="ECO:0000313" key="9">
    <source>
        <dbReference type="EMBL" id="CAK9193529.1"/>
    </source>
</evidence>
<dbReference type="PANTHER" id="PTHR44329:SF260">
    <property type="entry name" value="PROTEIN KINASE DOMAIN-CONTAINING PROTEIN"/>
    <property type="match status" value="1"/>
</dbReference>
<dbReference type="PROSITE" id="PS00107">
    <property type="entry name" value="PROTEIN_KINASE_ATP"/>
    <property type="match status" value="1"/>
</dbReference>
<keyword evidence="4" id="KW-0418">Kinase</keyword>
<dbReference type="InterPro" id="IPR017441">
    <property type="entry name" value="Protein_kinase_ATP_BS"/>
</dbReference>
<dbReference type="PANTHER" id="PTHR44329">
    <property type="entry name" value="SERINE/THREONINE-PROTEIN KINASE TNNI3K-RELATED"/>
    <property type="match status" value="1"/>
</dbReference>